<dbReference type="KEGG" id="mic:Mic7113_3319"/>
<keyword evidence="1 7" id="KW-0378">Hydrolase</keyword>
<sequence length="616" mass="67153">MNINVGVRQRNPNPTLREQDGDWFRILIKASGLDRSAKKGKRSAGLGIVLVNLGLLIAPVVVSTPAQGAERIYLTYGPLEVSLSVKSLATYARDGKIDRELAAYTDRLNPQQLEQLRTILQTRIDIKPLAIAQFLYSSQGKIILDRVGQIIQTKAGQPGFYAIRAALIQAAGAPDGLTLLNVLEKFPTYGIRINSVRGFQVIEELSSLIQQTQLAIAAVEQQAVTEASAQASERESAPPSTLSSGHTLPKGLGRESNYFSTLPDLRQPGETQYSKQTLTLYDSSRQRQFPVDLYLPQQSQRPAPLIVISHGLGSDRTTFAYLANHLASYGFAVAVPEHPGSNADQLQALINGLASEVTPPAELIDRPLDIKFLLNELKRSFGERINLQQVGVLGQSFGGYTVLALTGAKIDFEVLNKECDPSNDSLNLSLLLQCRALELLSKDYQLSDERIKAGIAINPVGSTIFGKSQYSQIQVPLMLVASSDDNVAPALPEQIRPFTWLTTPSKYLVLLKGGTHFSTLGQSEGAIPLPPQVIGSDPTVAQNYMKALSLAFFQTYIANNPDYQVYLSASYAQFLSRYPLPLSLVESLTEEQIKRAKRAEGSTPEPTPTSVPVPTP</sequence>
<evidence type="ECO:0000256" key="1">
    <source>
        <dbReference type="ARBA" id="ARBA00022801"/>
    </source>
</evidence>
<name>K9WGX1_9CYAN</name>
<feature type="domain" description="DUF1400" evidence="6">
    <location>
        <begin position="68"/>
        <end position="194"/>
    </location>
</feature>
<feature type="transmembrane region" description="Helical" evidence="5">
    <location>
        <begin position="44"/>
        <end position="62"/>
    </location>
</feature>
<dbReference type="PANTHER" id="PTHR10272:SF13">
    <property type="entry name" value="POLY(ETHYLENE TEREPHTHALATE) HYDROLASE"/>
    <property type="match status" value="1"/>
</dbReference>
<feature type="region of interest" description="Disordered" evidence="4">
    <location>
        <begin position="227"/>
        <end position="253"/>
    </location>
</feature>
<organism evidence="7 8">
    <name type="scientific">Allocoleopsis franciscana PCC 7113</name>
    <dbReference type="NCBI Taxonomy" id="1173027"/>
    <lineage>
        <taxon>Bacteria</taxon>
        <taxon>Bacillati</taxon>
        <taxon>Cyanobacteriota</taxon>
        <taxon>Cyanophyceae</taxon>
        <taxon>Coleofasciculales</taxon>
        <taxon>Coleofasciculaceae</taxon>
        <taxon>Allocoleopsis</taxon>
        <taxon>Allocoleopsis franciscana</taxon>
    </lineage>
</organism>
<dbReference type="HOGENOM" id="CLU_029435_0_0_3"/>
<keyword evidence="3" id="KW-0443">Lipid metabolism</keyword>
<dbReference type="GO" id="GO:0003847">
    <property type="term" value="F:1-alkyl-2-acetylglycerophosphocholine esterase activity"/>
    <property type="evidence" value="ECO:0007669"/>
    <property type="project" value="TreeGrafter"/>
</dbReference>
<keyword evidence="5" id="KW-0472">Membrane</keyword>
<dbReference type="Gene3D" id="3.40.50.1820">
    <property type="entry name" value="alpha/beta hydrolase"/>
    <property type="match status" value="1"/>
</dbReference>
<dbReference type="AlphaFoldDB" id="K9WGX1"/>
<protein>
    <submittedName>
        <fullName evidence="7">Putative dienelactone hydrolase</fullName>
    </submittedName>
</protein>
<dbReference type="PANTHER" id="PTHR10272">
    <property type="entry name" value="PLATELET-ACTIVATING FACTOR ACETYLHYDROLASE"/>
    <property type="match status" value="1"/>
</dbReference>
<evidence type="ECO:0000256" key="2">
    <source>
        <dbReference type="ARBA" id="ARBA00022963"/>
    </source>
</evidence>
<dbReference type="EMBL" id="CP003630">
    <property type="protein sequence ID" value="AFZ19051.1"/>
    <property type="molecule type" value="Genomic_DNA"/>
</dbReference>
<dbReference type="OrthoDB" id="422423at2"/>
<evidence type="ECO:0000313" key="7">
    <source>
        <dbReference type="EMBL" id="AFZ19051.1"/>
    </source>
</evidence>
<keyword evidence="5" id="KW-0812">Transmembrane</keyword>
<keyword evidence="2" id="KW-0442">Lipid degradation</keyword>
<dbReference type="Pfam" id="PF07176">
    <property type="entry name" value="DUF1400"/>
    <property type="match status" value="1"/>
</dbReference>
<dbReference type="RefSeq" id="WP_015183194.1">
    <property type="nucleotide sequence ID" value="NC_019738.1"/>
</dbReference>
<dbReference type="Pfam" id="PF03403">
    <property type="entry name" value="PAF-AH_p_II"/>
    <property type="match status" value="1"/>
</dbReference>
<evidence type="ECO:0000256" key="5">
    <source>
        <dbReference type="SAM" id="Phobius"/>
    </source>
</evidence>
<dbReference type="STRING" id="1173027.Mic7113_3319"/>
<evidence type="ECO:0000313" key="8">
    <source>
        <dbReference type="Proteomes" id="UP000010471"/>
    </source>
</evidence>
<keyword evidence="5" id="KW-1133">Transmembrane helix</keyword>
<dbReference type="eggNOG" id="COG4188">
    <property type="taxonomic scope" value="Bacteria"/>
</dbReference>
<reference evidence="7 8" key="1">
    <citation type="submission" date="2012-06" db="EMBL/GenBank/DDBJ databases">
        <title>Finished chromosome of genome of Microcoleus sp. PCC 7113.</title>
        <authorList>
            <consortium name="US DOE Joint Genome Institute"/>
            <person name="Gugger M."/>
            <person name="Coursin T."/>
            <person name="Rippka R."/>
            <person name="Tandeau De Marsac N."/>
            <person name="Huntemann M."/>
            <person name="Wei C.-L."/>
            <person name="Han J."/>
            <person name="Detter J.C."/>
            <person name="Han C."/>
            <person name="Tapia R."/>
            <person name="Chen A."/>
            <person name="Kyrpides N."/>
            <person name="Mavromatis K."/>
            <person name="Markowitz V."/>
            <person name="Szeto E."/>
            <person name="Ivanova N."/>
            <person name="Pagani I."/>
            <person name="Pati A."/>
            <person name="Goodwin L."/>
            <person name="Nordberg H.P."/>
            <person name="Cantor M.N."/>
            <person name="Hua S.X."/>
            <person name="Woyke T."/>
            <person name="Kerfeld C.A."/>
        </authorList>
    </citation>
    <scope>NUCLEOTIDE SEQUENCE [LARGE SCALE GENOMIC DNA]</scope>
    <source>
        <strain evidence="7 8">PCC 7113</strain>
    </source>
</reference>
<keyword evidence="8" id="KW-1185">Reference proteome</keyword>
<evidence type="ECO:0000259" key="6">
    <source>
        <dbReference type="Pfam" id="PF07176"/>
    </source>
</evidence>
<evidence type="ECO:0000256" key="3">
    <source>
        <dbReference type="ARBA" id="ARBA00023098"/>
    </source>
</evidence>
<dbReference type="Proteomes" id="UP000010471">
    <property type="component" value="Chromosome"/>
</dbReference>
<feature type="compositionally biased region" description="Pro residues" evidence="4">
    <location>
        <begin position="605"/>
        <end position="616"/>
    </location>
</feature>
<dbReference type="GO" id="GO:0016042">
    <property type="term" value="P:lipid catabolic process"/>
    <property type="evidence" value="ECO:0007669"/>
    <property type="project" value="UniProtKB-KW"/>
</dbReference>
<dbReference type="InterPro" id="IPR029058">
    <property type="entry name" value="AB_hydrolase_fold"/>
</dbReference>
<gene>
    <name evidence="7" type="ORF">Mic7113_3319</name>
</gene>
<accession>K9WGX1</accession>
<feature type="region of interest" description="Disordered" evidence="4">
    <location>
        <begin position="593"/>
        <end position="616"/>
    </location>
</feature>
<proteinExistence type="predicted"/>
<dbReference type="PATRIC" id="fig|1173027.3.peg.3652"/>
<evidence type="ECO:0000256" key="4">
    <source>
        <dbReference type="SAM" id="MobiDB-lite"/>
    </source>
</evidence>
<dbReference type="SUPFAM" id="SSF53474">
    <property type="entry name" value="alpha/beta-Hydrolases"/>
    <property type="match status" value="1"/>
</dbReference>
<dbReference type="InterPro" id="IPR010802">
    <property type="entry name" value="DUF1400"/>
</dbReference>